<sequence length="237" mass="26946">MKESDLYPAVKAYFEAQGFLVRAEVRDIDAVAQKEDLLVGIELKRGLTLELVTQGALRQKTCDLVYLAVPKPKRVVRDRAMGNLLYLLRRLELGLLYVDVEKETVLEVLLPSFYDLNAGRRAKVKEKARILKEVSRRSFDGNQGGSRGKKLLTAYREDALRTVALLQLVDTVAPKDLKVRGIKPTLLRDNHYQWFAKVGHGKYALNPKVRPEAEYTALIAHFTQEYEGKMDKESVES</sequence>
<dbReference type="Pfam" id="PF09929">
    <property type="entry name" value="DUF2161"/>
    <property type="match status" value="1"/>
</dbReference>
<dbReference type="AlphaFoldDB" id="A0A941HR14"/>
<reference evidence="1" key="1">
    <citation type="submission" date="2021-04" db="EMBL/GenBank/DDBJ databases">
        <title>Proteiniclasticum sedimins sp. nov., an obligate anaerobic bacterium isolated from anaerobic sludge.</title>
        <authorList>
            <person name="Liu J."/>
        </authorList>
    </citation>
    <scope>NUCLEOTIDE SEQUENCE</scope>
    <source>
        <strain evidence="1">BAD-10</strain>
    </source>
</reference>
<accession>A0A941HR14</accession>
<evidence type="ECO:0000313" key="1">
    <source>
        <dbReference type="EMBL" id="MBR0575742.1"/>
    </source>
</evidence>
<organism evidence="1 2">
    <name type="scientific">Proteiniclasticum sediminis</name>
    <dbReference type="NCBI Taxonomy" id="2804028"/>
    <lineage>
        <taxon>Bacteria</taxon>
        <taxon>Bacillati</taxon>
        <taxon>Bacillota</taxon>
        <taxon>Clostridia</taxon>
        <taxon>Eubacteriales</taxon>
        <taxon>Clostridiaceae</taxon>
        <taxon>Proteiniclasticum</taxon>
    </lineage>
</organism>
<dbReference type="RefSeq" id="WP_211800318.1">
    <property type="nucleotide sequence ID" value="NZ_JAGSCS010000004.1"/>
</dbReference>
<proteinExistence type="predicted"/>
<gene>
    <name evidence="1" type="ORF">KCG48_05220</name>
</gene>
<dbReference type="InterPro" id="IPR018679">
    <property type="entry name" value="DUF2161"/>
</dbReference>
<dbReference type="EMBL" id="JAGSCS010000004">
    <property type="protein sequence ID" value="MBR0575742.1"/>
    <property type="molecule type" value="Genomic_DNA"/>
</dbReference>
<comment type="caution">
    <text evidence="1">The sequence shown here is derived from an EMBL/GenBank/DDBJ whole genome shotgun (WGS) entry which is preliminary data.</text>
</comment>
<protein>
    <submittedName>
        <fullName evidence="1">Uncharacterized protein</fullName>
    </submittedName>
</protein>
<keyword evidence="2" id="KW-1185">Reference proteome</keyword>
<dbReference type="Proteomes" id="UP000675379">
    <property type="component" value="Unassembled WGS sequence"/>
</dbReference>
<name>A0A941HR14_9CLOT</name>
<evidence type="ECO:0000313" key="2">
    <source>
        <dbReference type="Proteomes" id="UP000675379"/>
    </source>
</evidence>